<name>A0A914QXV3_9BILA</name>
<reference evidence="2" key="1">
    <citation type="submission" date="2022-11" db="UniProtKB">
        <authorList>
            <consortium name="WormBaseParasite"/>
        </authorList>
    </citation>
    <scope>IDENTIFICATION</scope>
</reference>
<evidence type="ECO:0000313" key="1">
    <source>
        <dbReference type="Proteomes" id="UP000887578"/>
    </source>
</evidence>
<sequence length="169" mass="19713">MKSFFSTSTPVIANQKHIGSIGFINSLNSETLPLLPNVHALFLWDTVLHNIPQCPENASEKQKEDWPIKELEELKDYMGTNWIQRKDRMWEFFGLGRTKNTNVCETFHAYLTRRYLSKPNLTEFLSKLQLEFTRFDDRIVLSDFIRVKGDGHCGFRALSALITGNERYH</sequence>
<dbReference type="AlphaFoldDB" id="A0A914QXV3"/>
<accession>A0A914QXV3</accession>
<dbReference type="Proteomes" id="UP000887578">
    <property type="component" value="Unplaced"/>
</dbReference>
<keyword evidence="1" id="KW-1185">Reference proteome</keyword>
<dbReference type="WBParaSite" id="PDA_v2.g3906.t1">
    <property type="protein sequence ID" value="PDA_v2.g3906.t1"/>
    <property type="gene ID" value="PDA_v2.g3906"/>
</dbReference>
<proteinExistence type="predicted"/>
<organism evidence="1 2">
    <name type="scientific">Panagrolaimus davidi</name>
    <dbReference type="NCBI Taxonomy" id="227884"/>
    <lineage>
        <taxon>Eukaryota</taxon>
        <taxon>Metazoa</taxon>
        <taxon>Ecdysozoa</taxon>
        <taxon>Nematoda</taxon>
        <taxon>Chromadorea</taxon>
        <taxon>Rhabditida</taxon>
        <taxon>Tylenchina</taxon>
        <taxon>Panagrolaimomorpha</taxon>
        <taxon>Panagrolaimoidea</taxon>
        <taxon>Panagrolaimidae</taxon>
        <taxon>Panagrolaimus</taxon>
    </lineage>
</organism>
<protein>
    <submittedName>
        <fullName evidence="2">OTU domain-containing protein</fullName>
    </submittedName>
</protein>
<evidence type="ECO:0000313" key="2">
    <source>
        <dbReference type="WBParaSite" id="PDA_v2.g3906.t1"/>
    </source>
</evidence>